<feature type="domain" description="PAS" evidence="5">
    <location>
        <begin position="110"/>
        <end position="180"/>
    </location>
</feature>
<dbReference type="Pfam" id="PF02518">
    <property type="entry name" value="HATPase_c"/>
    <property type="match status" value="1"/>
</dbReference>
<dbReference type="PROSITE" id="PS50109">
    <property type="entry name" value="HIS_KIN"/>
    <property type="match status" value="1"/>
</dbReference>
<dbReference type="InterPro" id="IPR000014">
    <property type="entry name" value="PAS"/>
</dbReference>
<dbReference type="CDD" id="cd00130">
    <property type="entry name" value="PAS"/>
    <property type="match status" value="1"/>
</dbReference>
<proteinExistence type="predicted"/>
<evidence type="ECO:0000313" key="8">
    <source>
        <dbReference type="Proteomes" id="UP000739180"/>
    </source>
</evidence>
<dbReference type="NCBIfam" id="TIGR00229">
    <property type="entry name" value="sensory_box"/>
    <property type="match status" value="1"/>
</dbReference>
<dbReference type="SMART" id="SM00086">
    <property type="entry name" value="PAC"/>
    <property type="match status" value="1"/>
</dbReference>
<dbReference type="SMART" id="SM00388">
    <property type="entry name" value="HisKA"/>
    <property type="match status" value="1"/>
</dbReference>
<dbReference type="InterPro" id="IPR003594">
    <property type="entry name" value="HATPase_dom"/>
</dbReference>
<dbReference type="SUPFAM" id="SSF55874">
    <property type="entry name" value="ATPase domain of HSP90 chaperone/DNA topoisomerase II/histidine kinase"/>
    <property type="match status" value="1"/>
</dbReference>
<dbReference type="PROSITE" id="PS50113">
    <property type="entry name" value="PAC"/>
    <property type="match status" value="1"/>
</dbReference>
<gene>
    <name evidence="7" type="ORF">FGS76_05990</name>
</gene>
<dbReference type="InterPro" id="IPR001610">
    <property type="entry name" value="PAC"/>
</dbReference>
<sequence length="493" mass="55190">MTTEPAFALLDQDPQPALVLDAGGQPLDANAALGALLRDQNADAGDALPANHPALTAACLSQQRAITEVEARLGERRLLWTFIPLPGDRVLARGRDATEQLDNEKAAYRARRLYRLITENTTDLISRHRPNGVFLDASPASWGLLGYWPEQLRGRAVLELFHEQDRERRRREAAEALEEKGYHTMTYRIRHRDGHYLWFETASHAIRETYTGAVVEVVSVSRDITARVRAEQNRRRLAEVMEAQQRRHQDELARSSRLVAMGELASGIAHEINQPLAAISNYAAAGQRHLSAFRAGHGNDGDLDKVARSLERVGEHAHHASEVIRRLRAFLRKGQRRLEPLDINAVARQAIRLCAWEARAQRTTLREQLMPAPPPLQADRILLEQVLVNLLRNALDANRERHGDGASEVTVATAREDQALVIRVIDQGPGADPDTLERLFTPFYTSKPDGLGLGLPISRSVVESLGGELSARHHEQGLEMYCRLPLARHEENR</sequence>
<dbReference type="SUPFAM" id="SSF55785">
    <property type="entry name" value="PYP-like sensor domain (PAS domain)"/>
    <property type="match status" value="1"/>
</dbReference>
<evidence type="ECO:0000256" key="3">
    <source>
        <dbReference type="ARBA" id="ARBA00022553"/>
    </source>
</evidence>
<dbReference type="SMART" id="SM00387">
    <property type="entry name" value="HATPase_c"/>
    <property type="match status" value="1"/>
</dbReference>
<dbReference type="Gene3D" id="3.30.450.20">
    <property type="entry name" value="PAS domain"/>
    <property type="match status" value="1"/>
</dbReference>
<dbReference type="SMART" id="SM00091">
    <property type="entry name" value="PAS"/>
    <property type="match status" value="2"/>
</dbReference>
<reference evidence="7 8" key="1">
    <citation type="submission" date="2019-05" db="EMBL/GenBank/DDBJ databases">
        <title>Genome of Alcanivorax gelatiniphagus, an oil degrading marine bacteria.</title>
        <authorList>
            <person name="Kwon K.K."/>
        </authorList>
    </citation>
    <scope>NUCLEOTIDE SEQUENCE [LARGE SCALE GENOMIC DNA]</scope>
    <source>
        <strain evidence="7 8">MEBiC 08158</strain>
    </source>
</reference>
<dbReference type="InterPro" id="IPR005467">
    <property type="entry name" value="His_kinase_dom"/>
</dbReference>
<organism evidence="7 8">
    <name type="scientific">Alloalcanivorax gelatiniphagus</name>
    <dbReference type="NCBI Taxonomy" id="1194167"/>
    <lineage>
        <taxon>Bacteria</taxon>
        <taxon>Pseudomonadati</taxon>
        <taxon>Pseudomonadota</taxon>
        <taxon>Gammaproteobacteria</taxon>
        <taxon>Oceanospirillales</taxon>
        <taxon>Alcanivoracaceae</taxon>
        <taxon>Alloalcanivorax</taxon>
    </lineage>
</organism>
<protein>
    <recommendedName>
        <fullName evidence="2">histidine kinase</fullName>
        <ecNumber evidence="2">2.7.13.3</ecNumber>
    </recommendedName>
</protein>
<evidence type="ECO:0000256" key="2">
    <source>
        <dbReference type="ARBA" id="ARBA00012438"/>
    </source>
</evidence>
<dbReference type="InterPro" id="IPR035965">
    <property type="entry name" value="PAS-like_dom_sf"/>
</dbReference>
<dbReference type="Pfam" id="PF00512">
    <property type="entry name" value="HisKA"/>
    <property type="match status" value="1"/>
</dbReference>
<accession>A0ABY2XMR7</accession>
<name>A0ABY2XMR7_9GAMM</name>
<feature type="domain" description="PAC" evidence="6">
    <location>
        <begin position="183"/>
        <end position="236"/>
    </location>
</feature>
<dbReference type="EC" id="2.7.13.3" evidence="2"/>
<comment type="catalytic activity">
    <reaction evidence="1">
        <text>ATP + protein L-histidine = ADP + protein N-phospho-L-histidine.</text>
        <dbReference type="EC" id="2.7.13.3"/>
    </reaction>
</comment>
<evidence type="ECO:0000259" key="5">
    <source>
        <dbReference type="PROSITE" id="PS50112"/>
    </source>
</evidence>
<keyword evidence="3" id="KW-0597">Phosphoprotein</keyword>
<evidence type="ECO:0000259" key="6">
    <source>
        <dbReference type="PROSITE" id="PS50113"/>
    </source>
</evidence>
<dbReference type="InterPro" id="IPR036890">
    <property type="entry name" value="HATPase_C_sf"/>
</dbReference>
<dbReference type="PANTHER" id="PTHR43065">
    <property type="entry name" value="SENSOR HISTIDINE KINASE"/>
    <property type="match status" value="1"/>
</dbReference>
<dbReference type="InterPro" id="IPR003661">
    <property type="entry name" value="HisK_dim/P_dom"/>
</dbReference>
<dbReference type="PANTHER" id="PTHR43065:SF42">
    <property type="entry name" value="TWO-COMPONENT SENSOR PPRA"/>
    <property type="match status" value="1"/>
</dbReference>
<dbReference type="CDD" id="cd00082">
    <property type="entry name" value="HisKA"/>
    <property type="match status" value="1"/>
</dbReference>
<keyword evidence="8" id="KW-1185">Reference proteome</keyword>
<dbReference type="Gene3D" id="3.30.565.10">
    <property type="entry name" value="Histidine kinase-like ATPase, C-terminal domain"/>
    <property type="match status" value="1"/>
</dbReference>
<dbReference type="Gene3D" id="1.10.287.130">
    <property type="match status" value="1"/>
</dbReference>
<feature type="domain" description="Histidine kinase" evidence="4">
    <location>
        <begin position="267"/>
        <end position="488"/>
    </location>
</feature>
<dbReference type="InterPro" id="IPR036097">
    <property type="entry name" value="HisK_dim/P_sf"/>
</dbReference>
<comment type="caution">
    <text evidence="7">The sequence shown here is derived from an EMBL/GenBank/DDBJ whole genome shotgun (WGS) entry which is preliminary data.</text>
</comment>
<dbReference type="SUPFAM" id="SSF47384">
    <property type="entry name" value="Homodimeric domain of signal transducing histidine kinase"/>
    <property type="match status" value="1"/>
</dbReference>
<dbReference type="InterPro" id="IPR000700">
    <property type="entry name" value="PAS-assoc_C"/>
</dbReference>
<dbReference type="PRINTS" id="PR00344">
    <property type="entry name" value="BCTRLSENSOR"/>
</dbReference>
<evidence type="ECO:0000313" key="7">
    <source>
        <dbReference type="EMBL" id="TMW13678.1"/>
    </source>
</evidence>
<dbReference type="EMBL" id="VCQT01000022">
    <property type="protein sequence ID" value="TMW13678.1"/>
    <property type="molecule type" value="Genomic_DNA"/>
</dbReference>
<dbReference type="PROSITE" id="PS50112">
    <property type="entry name" value="PAS"/>
    <property type="match status" value="1"/>
</dbReference>
<evidence type="ECO:0000259" key="4">
    <source>
        <dbReference type="PROSITE" id="PS50109"/>
    </source>
</evidence>
<evidence type="ECO:0000256" key="1">
    <source>
        <dbReference type="ARBA" id="ARBA00000085"/>
    </source>
</evidence>
<dbReference type="Proteomes" id="UP000739180">
    <property type="component" value="Unassembled WGS sequence"/>
</dbReference>
<dbReference type="Pfam" id="PF08447">
    <property type="entry name" value="PAS_3"/>
    <property type="match status" value="1"/>
</dbReference>
<dbReference type="CDD" id="cd00075">
    <property type="entry name" value="HATPase"/>
    <property type="match status" value="1"/>
</dbReference>
<dbReference type="InterPro" id="IPR013655">
    <property type="entry name" value="PAS_fold_3"/>
</dbReference>
<dbReference type="RefSeq" id="WP_138771719.1">
    <property type="nucleotide sequence ID" value="NZ_JBHSSX010000141.1"/>
</dbReference>
<dbReference type="InterPro" id="IPR004358">
    <property type="entry name" value="Sig_transdc_His_kin-like_C"/>
</dbReference>